<dbReference type="EMBL" id="FUWZ01000001">
    <property type="protein sequence ID" value="SJZ59175.1"/>
    <property type="molecule type" value="Genomic_DNA"/>
</dbReference>
<sequence length="51" mass="6410">MQSFAFARKEKIFVLKKLFFKYLLLKHLVIFRRSIIAWKRLTINWKQPEKR</sequence>
<evidence type="ECO:0000313" key="2">
    <source>
        <dbReference type="Proteomes" id="UP000190367"/>
    </source>
</evidence>
<accession>A0A1T4LWX5</accession>
<gene>
    <name evidence="1" type="ORF">SAMN04488128_101844</name>
</gene>
<dbReference type="Proteomes" id="UP000190367">
    <property type="component" value="Unassembled WGS sequence"/>
</dbReference>
<dbReference type="AlphaFoldDB" id="A0A1T4LWX5"/>
<proteinExistence type="predicted"/>
<reference evidence="2" key="1">
    <citation type="submission" date="2017-02" db="EMBL/GenBank/DDBJ databases">
        <authorList>
            <person name="Varghese N."/>
            <person name="Submissions S."/>
        </authorList>
    </citation>
    <scope>NUCLEOTIDE SEQUENCE [LARGE SCALE GENOMIC DNA]</scope>
    <source>
        <strain evidence="2">DSM 22224</strain>
    </source>
</reference>
<evidence type="ECO:0000313" key="1">
    <source>
        <dbReference type="EMBL" id="SJZ59175.1"/>
    </source>
</evidence>
<protein>
    <submittedName>
        <fullName evidence="1">Uncharacterized protein</fullName>
    </submittedName>
</protein>
<name>A0A1T4LWX5_9BACT</name>
<dbReference type="STRING" id="634771.SAMN04488128_101844"/>
<keyword evidence="2" id="KW-1185">Reference proteome</keyword>
<organism evidence="1 2">
    <name type="scientific">Chitinophaga eiseniae</name>
    <dbReference type="NCBI Taxonomy" id="634771"/>
    <lineage>
        <taxon>Bacteria</taxon>
        <taxon>Pseudomonadati</taxon>
        <taxon>Bacteroidota</taxon>
        <taxon>Chitinophagia</taxon>
        <taxon>Chitinophagales</taxon>
        <taxon>Chitinophagaceae</taxon>
        <taxon>Chitinophaga</taxon>
    </lineage>
</organism>